<organism evidence="2 3">
    <name type="scientific">Cytospora mali</name>
    <name type="common">Apple Valsa canker fungus</name>
    <name type="synonym">Valsa mali</name>
    <dbReference type="NCBI Taxonomy" id="578113"/>
    <lineage>
        <taxon>Eukaryota</taxon>
        <taxon>Fungi</taxon>
        <taxon>Dikarya</taxon>
        <taxon>Ascomycota</taxon>
        <taxon>Pezizomycotina</taxon>
        <taxon>Sordariomycetes</taxon>
        <taxon>Sordariomycetidae</taxon>
        <taxon>Diaporthales</taxon>
        <taxon>Cytosporaceae</taxon>
        <taxon>Cytospora</taxon>
    </lineage>
</organism>
<dbReference type="InterPro" id="IPR011009">
    <property type="entry name" value="Kinase-like_dom_sf"/>
</dbReference>
<dbReference type="Proteomes" id="UP000078576">
    <property type="component" value="Unassembled WGS sequence"/>
</dbReference>
<dbReference type="SUPFAM" id="SSF56112">
    <property type="entry name" value="Protein kinase-like (PK-like)"/>
    <property type="match status" value="1"/>
</dbReference>
<dbReference type="InterPro" id="IPR040976">
    <property type="entry name" value="Pkinase_fungal"/>
</dbReference>
<name>A0A194VDM2_CYTMA</name>
<dbReference type="Pfam" id="PF17667">
    <property type="entry name" value="Pkinase_fungal"/>
    <property type="match status" value="1"/>
</dbReference>
<reference evidence="3" key="1">
    <citation type="submission" date="2014-12" db="EMBL/GenBank/DDBJ databases">
        <title>Genome Sequence of Valsa Canker Pathogens Uncovers a Specific Adaption of Colonization on Woody Bark.</title>
        <authorList>
            <person name="Yin Z."/>
            <person name="Liu H."/>
            <person name="Gao X."/>
            <person name="Li Z."/>
            <person name="Song N."/>
            <person name="Ke X."/>
            <person name="Dai Q."/>
            <person name="Wu Y."/>
            <person name="Sun Y."/>
            <person name="Xu J.-R."/>
            <person name="Kang Z.K."/>
            <person name="Wang L."/>
            <person name="Huang L."/>
        </authorList>
    </citation>
    <scope>NUCLEOTIDE SEQUENCE [LARGE SCALE GENOMIC DNA]</scope>
    <source>
        <strain evidence="3">SXYL134</strain>
    </source>
</reference>
<dbReference type="AlphaFoldDB" id="A0A194VDM2"/>
<evidence type="ECO:0000259" key="1">
    <source>
        <dbReference type="Pfam" id="PF17667"/>
    </source>
</evidence>
<dbReference type="Gene3D" id="1.10.510.10">
    <property type="entry name" value="Transferase(Phosphotransferase) domain 1"/>
    <property type="match status" value="1"/>
</dbReference>
<feature type="domain" description="Fungal-type protein kinase" evidence="1">
    <location>
        <begin position="15"/>
        <end position="144"/>
    </location>
</feature>
<dbReference type="PANTHER" id="PTHR38248:SF2">
    <property type="entry name" value="FUNK1 11"/>
    <property type="match status" value="1"/>
</dbReference>
<evidence type="ECO:0000313" key="3">
    <source>
        <dbReference type="Proteomes" id="UP000078576"/>
    </source>
</evidence>
<dbReference type="OrthoDB" id="5584477at2759"/>
<evidence type="ECO:0000313" key="2">
    <source>
        <dbReference type="EMBL" id="KUI61988.1"/>
    </source>
</evidence>
<sequence length="243" mass="28083">MPPSKRVHSASSVKLTDELPLNRVYRRIILRDYGKPIYKASSLLALLATLEGCIKGYDSLHNAGLLYRDILINNLIINEDEKNPLWTSFLIDLDLAIKEPREGTLGVKELTGTRAFMVISVLLGEPYSFMHDLELFFWVLFWICIHYDGPYKSGVVPRFEKWIYVDAEELASLKKGVISDEDDFLKIAENNFTPYYSSLTPWANKVRRRMFPNGQRWQKPNAGLYSSFKEILREAQKDENVVE</sequence>
<accession>A0A194VDM2</accession>
<proteinExistence type="predicted"/>
<dbReference type="STRING" id="694573.A0A194VDM2"/>
<keyword evidence="3" id="KW-1185">Reference proteome</keyword>
<dbReference type="PANTHER" id="PTHR38248">
    <property type="entry name" value="FUNK1 6"/>
    <property type="match status" value="1"/>
</dbReference>
<dbReference type="EMBL" id="KN714795">
    <property type="protein sequence ID" value="KUI61988.1"/>
    <property type="molecule type" value="Genomic_DNA"/>
</dbReference>
<gene>
    <name evidence="2" type="ORF">VP1G_11360</name>
</gene>
<protein>
    <recommendedName>
        <fullName evidence="1">Fungal-type protein kinase domain-containing protein</fullName>
    </recommendedName>
</protein>